<accession>A0A177JEB1</accession>
<comment type="caution">
    <text evidence="1">The sequence shown here is derived from an EMBL/GenBank/DDBJ whole genome shotgun (WGS) entry which is preliminary data.</text>
</comment>
<dbReference type="EMBL" id="LSTR01000079">
    <property type="protein sequence ID" value="OAH39227.1"/>
    <property type="molecule type" value="Genomic_DNA"/>
</dbReference>
<organism evidence="1 2">
    <name type="scientific">Sphingobium yanoikuyae</name>
    <name type="common">Sphingomonas yanoikuyae</name>
    <dbReference type="NCBI Taxonomy" id="13690"/>
    <lineage>
        <taxon>Bacteria</taxon>
        <taxon>Pseudomonadati</taxon>
        <taxon>Pseudomonadota</taxon>
        <taxon>Alphaproteobacteria</taxon>
        <taxon>Sphingomonadales</taxon>
        <taxon>Sphingomonadaceae</taxon>
        <taxon>Sphingobium</taxon>
    </lineage>
</organism>
<evidence type="ECO:0000313" key="1">
    <source>
        <dbReference type="EMBL" id="OAH39227.1"/>
    </source>
</evidence>
<proteinExistence type="predicted"/>
<dbReference type="AlphaFoldDB" id="A0A177JEB1"/>
<evidence type="ECO:0000313" key="2">
    <source>
        <dbReference type="Proteomes" id="UP000077262"/>
    </source>
</evidence>
<gene>
    <name evidence="1" type="ORF">AX777_19895</name>
</gene>
<protein>
    <submittedName>
        <fullName evidence="1">Uncharacterized protein</fullName>
    </submittedName>
</protein>
<dbReference type="Proteomes" id="UP000077262">
    <property type="component" value="Unassembled WGS sequence"/>
</dbReference>
<name>A0A177JEB1_SPHYA</name>
<reference evidence="1 2" key="1">
    <citation type="submission" date="2016-02" db="EMBL/GenBank/DDBJ databases">
        <authorList>
            <person name="Wen L."/>
            <person name="He K."/>
            <person name="Yang H."/>
        </authorList>
    </citation>
    <scope>NUCLEOTIDE SEQUENCE [LARGE SCALE GENOMIC DNA]</scope>
    <source>
        <strain evidence="1 2">CD09_2</strain>
    </source>
</reference>
<sequence>MIPEAEDVQAARLQIDSATAIAIFIMLAAIKLHGQCGFHAQKIDDEWIDRCLTTKFESVQLAVAQDAP</sequence>